<proteinExistence type="predicted"/>
<reference evidence="3" key="1">
    <citation type="journal article" date="2019" name="Int. J. Syst. Evol. Microbiol.">
        <title>The Global Catalogue of Microorganisms (GCM) 10K type strain sequencing project: providing services to taxonomists for standard genome sequencing and annotation.</title>
        <authorList>
            <consortium name="The Broad Institute Genomics Platform"/>
            <consortium name="The Broad Institute Genome Sequencing Center for Infectious Disease"/>
            <person name="Wu L."/>
            <person name="Ma J."/>
        </authorList>
    </citation>
    <scope>NUCLEOTIDE SEQUENCE [LARGE SCALE GENOMIC DNA]</scope>
    <source>
        <strain evidence="3">CCM 7403</strain>
    </source>
</reference>
<protein>
    <recommendedName>
        <fullName evidence="1">IclR-ED domain-containing protein</fullName>
    </recommendedName>
</protein>
<sequence length="118" mass="12114">MRCTAIGKVLLAHSEPALVQEVLSGPLERRTLHTIVAPGLLRRQLLGVLENGVAFEREESTVGLTCVAAPVTVSGAPVSLAISVTGPVGRFRPDAYVAAVRAAGAGLGSVLSRHASPP</sequence>
<dbReference type="EMBL" id="BMCK01000004">
    <property type="protein sequence ID" value="GGD26935.1"/>
    <property type="molecule type" value="Genomic_DNA"/>
</dbReference>
<dbReference type="PANTHER" id="PTHR30136:SF24">
    <property type="entry name" value="HTH-TYPE TRANSCRIPTIONAL REPRESSOR ALLR"/>
    <property type="match status" value="1"/>
</dbReference>
<evidence type="ECO:0000313" key="3">
    <source>
        <dbReference type="Proteomes" id="UP000630594"/>
    </source>
</evidence>
<dbReference type="Pfam" id="PF01614">
    <property type="entry name" value="IclR_C"/>
    <property type="match status" value="1"/>
</dbReference>
<organism evidence="2 3">
    <name type="scientific">Nocardioides daphniae</name>
    <dbReference type="NCBI Taxonomy" id="402297"/>
    <lineage>
        <taxon>Bacteria</taxon>
        <taxon>Bacillati</taxon>
        <taxon>Actinomycetota</taxon>
        <taxon>Actinomycetes</taxon>
        <taxon>Propionibacteriales</taxon>
        <taxon>Nocardioidaceae</taxon>
        <taxon>Nocardioides</taxon>
    </lineage>
</organism>
<name>A0ABQ1QGQ7_9ACTN</name>
<dbReference type="Proteomes" id="UP000630594">
    <property type="component" value="Unassembled WGS sequence"/>
</dbReference>
<gene>
    <name evidence="2" type="ORF">GCM10007231_27960</name>
</gene>
<dbReference type="Gene3D" id="3.30.450.40">
    <property type="match status" value="1"/>
</dbReference>
<keyword evidence="3" id="KW-1185">Reference proteome</keyword>
<dbReference type="PROSITE" id="PS51078">
    <property type="entry name" value="ICLR_ED"/>
    <property type="match status" value="1"/>
</dbReference>
<evidence type="ECO:0000313" key="2">
    <source>
        <dbReference type="EMBL" id="GGD26935.1"/>
    </source>
</evidence>
<dbReference type="SUPFAM" id="SSF55781">
    <property type="entry name" value="GAF domain-like"/>
    <property type="match status" value="1"/>
</dbReference>
<dbReference type="InterPro" id="IPR014757">
    <property type="entry name" value="Tscrpt_reg_IclR_C"/>
</dbReference>
<dbReference type="InterPro" id="IPR029016">
    <property type="entry name" value="GAF-like_dom_sf"/>
</dbReference>
<evidence type="ECO:0000259" key="1">
    <source>
        <dbReference type="PROSITE" id="PS51078"/>
    </source>
</evidence>
<comment type="caution">
    <text evidence="2">The sequence shown here is derived from an EMBL/GenBank/DDBJ whole genome shotgun (WGS) entry which is preliminary data.</text>
</comment>
<accession>A0ABQ1QGQ7</accession>
<dbReference type="PANTHER" id="PTHR30136">
    <property type="entry name" value="HELIX-TURN-HELIX TRANSCRIPTIONAL REGULATOR, ICLR FAMILY"/>
    <property type="match status" value="1"/>
</dbReference>
<feature type="domain" description="IclR-ED" evidence="1">
    <location>
        <begin position="1"/>
        <end position="118"/>
    </location>
</feature>
<dbReference type="InterPro" id="IPR050707">
    <property type="entry name" value="HTH_MetabolicPath_Reg"/>
</dbReference>